<proteinExistence type="predicted"/>
<reference evidence="5" key="1">
    <citation type="submission" date="2022-05" db="EMBL/GenBank/DDBJ databases">
        <title>Expanded diversity of anoxic marine methylotrophy in a Black Sea sulfate reducing microorganism.</title>
        <authorList>
            <person name="Fischer P.Q."/>
            <person name="Stams A.J.M."/>
            <person name="Villanueva L."/>
            <person name="Sousa D.Z."/>
        </authorList>
    </citation>
    <scope>NUCLEOTIDE SEQUENCE</scope>
    <source>
        <strain evidence="5">P130</strain>
    </source>
</reference>
<comment type="caution">
    <text evidence="5">The sequence shown here is derived from an EMBL/GenBank/DDBJ whole genome shotgun (WGS) entry which is preliminary data.</text>
</comment>
<dbReference type="Proteomes" id="UP001176021">
    <property type="component" value="Unassembled WGS sequence"/>
</dbReference>
<name>A0ABT8QME1_9FIRM</name>
<evidence type="ECO:0000256" key="3">
    <source>
        <dbReference type="ARBA" id="ARBA00022729"/>
    </source>
</evidence>
<dbReference type="InterPro" id="IPR055372">
    <property type="entry name" value="CBM96"/>
</dbReference>
<dbReference type="Pfam" id="PF24517">
    <property type="entry name" value="CBM96"/>
    <property type="match status" value="1"/>
</dbReference>
<dbReference type="NCBIfam" id="NF033679">
    <property type="entry name" value="DNRLRE_dom"/>
    <property type="match status" value="1"/>
</dbReference>
<keyword evidence="6" id="KW-1185">Reference proteome</keyword>
<keyword evidence="3" id="KW-0732">Signal</keyword>
<protein>
    <submittedName>
        <fullName evidence="5">DNRLRE domain-containing protein</fullName>
    </submittedName>
</protein>
<comment type="subcellular location">
    <subcellularLocation>
        <location evidence="1">Secreted</location>
    </subcellularLocation>
</comment>
<gene>
    <name evidence="5" type="ORF">M8H41_00030</name>
</gene>
<evidence type="ECO:0000256" key="2">
    <source>
        <dbReference type="ARBA" id="ARBA00022525"/>
    </source>
</evidence>
<evidence type="ECO:0000313" key="6">
    <source>
        <dbReference type="Proteomes" id="UP001176021"/>
    </source>
</evidence>
<evidence type="ECO:0000313" key="5">
    <source>
        <dbReference type="EMBL" id="MDO0821253.1"/>
    </source>
</evidence>
<dbReference type="EMBL" id="JAMJEV010000001">
    <property type="protein sequence ID" value="MDO0821253.1"/>
    <property type="molecule type" value="Genomic_DNA"/>
</dbReference>
<accession>A0ABT8QME1</accession>
<evidence type="ECO:0000256" key="1">
    <source>
        <dbReference type="ARBA" id="ARBA00004613"/>
    </source>
</evidence>
<organism evidence="5 6">
    <name type="scientific">Desulfosporosinus nitroreducens</name>
    <dbReference type="NCBI Taxonomy" id="2018668"/>
    <lineage>
        <taxon>Bacteria</taxon>
        <taxon>Bacillati</taxon>
        <taxon>Bacillota</taxon>
        <taxon>Clostridia</taxon>
        <taxon>Eubacteriales</taxon>
        <taxon>Desulfitobacteriaceae</taxon>
        <taxon>Desulfosporosinus</taxon>
    </lineage>
</organism>
<evidence type="ECO:0000259" key="4">
    <source>
        <dbReference type="Pfam" id="PF24517"/>
    </source>
</evidence>
<keyword evidence="2" id="KW-0964">Secreted</keyword>
<sequence>MGATRSLVKWPTLPGIPNAEVLGNQIGLYQYHAYSQIAPVEMHKMTTSGWAHDRVTWNALPSFNSSAQSTLGSLVTGYNYFEATSLIKEWYANLKPIMG</sequence>
<feature type="domain" description="Carbohydrate-binding module family 96" evidence="4">
    <location>
        <begin position="5"/>
        <end position="92"/>
    </location>
</feature>